<feature type="transmembrane region" description="Helical" evidence="7">
    <location>
        <begin position="7"/>
        <end position="28"/>
    </location>
</feature>
<keyword evidence="3" id="KW-1003">Cell membrane</keyword>
<evidence type="ECO:0000256" key="6">
    <source>
        <dbReference type="ARBA" id="ARBA00023136"/>
    </source>
</evidence>
<dbReference type="PANTHER" id="PTHR43744:SF12">
    <property type="entry name" value="ABC TRANSPORTER PERMEASE PROTEIN MG189-RELATED"/>
    <property type="match status" value="1"/>
</dbReference>
<proteinExistence type="inferred from homology"/>
<dbReference type="Proteomes" id="UP000535838">
    <property type="component" value="Unassembled WGS sequence"/>
</dbReference>
<comment type="subcellular location">
    <subcellularLocation>
        <location evidence="1 7">Cell membrane</location>
        <topology evidence="1 7">Multi-pass membrane protein</topology>
    </subcellularLocation>
</comment>
<name>A0A841T7Z3_9BACL</name>
<accession>A0A841T7Z3</accession>
<dbReference type="GO" id="GO:0005886">
    <property type="term" value="C:plasma membrane"/>
    <property type="evidence" value="ECO:0007669"/>
    <property type="project" value="UniProtKB-SubCell"/>
</dbReference>
<evidence type="ECO:0000256" key="1">
    <source>
        <dbReference type="ARBA" id="ARBA00004651"/>
    </source>
</evidence>
<dbReference type="InterPro" id="IPR035906">
    <property type="entry name" value="MetI-like_sf"/>
</dbReference>
<dbReference type="GO" id="GO:0055085">
    <property type="term" value="P:transmembrane transport"/>
    <property type="evidence" value="ECO:0007669"/>
    <property type="project" value="InterPro"/>
</dbReference>
<feature type="transmembrane region" description="Helical" evidence="7">
    <location>
        <begin position="245"/>
        <end position="263"/>
    </location>
</feature>
<dbReference type="InterPro" id="IPR000515">
    <property type="entry name" value="MetI-like"/>
</dbReference>
<dbReference type="EMBL" id="JACJVQ010000021">
    <property type="protein sequence ID" value="MBB6637291.1"/>
    <property type="molecule type" value="Genomic_DNA"/>
</dbReference>
<keyword evidence="2 7" id="KW-0813">Transport</keyword>
<organism evidence="9 10">
    <name type="scientific">Cohnella thailandensis</name>
    <dbReference type="NCBI Taxonomy" id="557557"/>
    <lineage>
        <taxon>Bacteria</taxon>
        <taxon>Bacillati</taxon>
        <taxon>Bacillota</taxon>
        <taxon>Bacilli</taxon>
        <taxon>Bacillales</taxon>
        <taxon>Paenibacillaceae</taxon>
        <taxon>Cohnella</taxon>
    </lineage>
</organism>
<gene>
    <name evidence="9" type="ORF">H7B67_24450</name>
</gene>
<dbReference type="Gene3D" id="1.10.3720.10">
    <property type="entry name" value="MetI-like"/>
    <property type="match status" value="1"/>
</dbReference>
<keyword evidence="5 7" id="KW-1133">Transmembrane helix</keyword>
<dbReference type="Pfam" id="PF00528">
    <property type="entry name" value="BPD_transp_1"/>
    <property type="match status" value="1"/>
</dbReference>
<dbReference type="CDD" id="cd06261">
    <property type="entry name" value="TM_PBP2"/>
    <property type="match status" value="1"/>
</dbReference>
<comment type="caution">
    <text evidence="9">The sequence shown here is derived from an EMBL/GenBank/DDBJ whole genome shotgun (WGS) entry which is preliminary data.</text>
</comment>
<keyword evidence="6 7" id="KW-0472">Membrane</keyword>
<evidence type="ECO:0000256" key="5">
    <source>
        <dbReference type="ARBA" id="ARBA00022989"/>
    </source>
</evidence>
<evidence type="ECO:0000256" key="2">
    <source>
        <dbReference type="ARBA" id="ARBA00022448"/>
    </source>
</evidence>
<dbReference type="RefSeq" id="WP_185122503.1">
    <property type="nucleotide sequence ID" value="NZ_JACJVQ010000021.1"/>
</dbReference>
<dbReference type="SUPFAM" id="SSF161098">
    <property type="entry name" value="MetI-like"/>
    <property type="match status" value="1"/>
</dbReference>
<evidence type="ECO:0000256" key="3">
    <source>
        <dbReference type="ARBA" id="ARBA00022475"/>
    </source>
</evidence>
<feature type="transmembrane region" description="Helical" evidence="7">
    <location>
        <begin position="108"/>
        <end position="127"/>
    </location>
</feature>
<dbReference type="PANTHER" id="PTHR43744">
    <property type="entry name" value="ABC TRANSPORTER PERMEASE PROTEIN MG189-RELATED-RELATED"/>
    <property type="match status" value="1"/>
</dbReference>
<feature type="transmembrane region" description="Helical" evidence="7">
    <location>
        <begin position="139"/>
        <end position="162"/>
    </location>
</feature>
<feature type="transmembrane region" description="Helical" evidence="7">
    <location>
        <begin position="75"/>
        <end position="96"/>
    </location>
</feature>
<evidence type="ECO:0000256" key="4">
    <source>
        <dbReference type="ARBA" id="ARBA00022692"/>
    </source>
</evidence>
<evidence type="ECO:0000259" key="8">
    <source>
        <dbReference type="PROSITE" id="PS50928"/>
    </source>
</evidence>
<reference evidence="9 10" key="1">
    <citation type="submission" date="2020-08" db="EMBL/GenBank/DDBJ databases">
        <title>Cohnella phylogeny.</title>
        <authorList>
            <person name="Dunlap C."/>
        </authorList>
    </citation>
    <scope>NUCLEOTIDE SEQUENCE [LARGE SCALE GENOMIC DNA]</scope>
    <source>
        <strain evidence="9 10">DSM 25241</strain>
    </source>
</reference>
<keyword evidence="4 7" id="KW-0812">Transmembrane</keyword>
<evidence type="ECO:0000313" key="10">
    <source>
        <dbReference type="Proteomes" id="UP000535838"/>
    </source>
</evidence>
<feature type="domain" description="ABC transmembrane type-1" evidence="8">
    <location>
        <begin position="71"/>
        <end position="263"/>
    </location>
</feature>
<sequence length="278" mass="30908">MTNRKPLFMPLAYLIAIIGSAMFLYPLLFTFQASLKDNAEIYNDKPLALPTQWLWSNYSEAFRVGKIGWAVLNSALYAAVGTGLALLLGVMAAFVLSRLRFRFREPLYLYFTTGLMIPVFSLLIPISRLIGTIDGFNNFFVMVVLYAVFELPFTIFLVTGFMKGINRELDESALIDGCSPATLLFRILLPLAMPAVSTAGILAFFSIYNDLIWNVLLITKDNLFNISVALMAFIGEHGTTRMGPMFAGIFMTILPTIVVYLLFQEKVESGLSAGAVKE</sequence>
<evidence type="ECO:0000256" key="7">
    <source>
        <dbReference type="RuleBase" id="RU363032"/>
    </source>
</evidence>
<feature type="transmembrane region" description="Helical" evidence="7">
    <location>
        <begin position="183"/>
        <end position="205"/>
    </location>
</feature>
<keyword evidence="10" id="KW-1185">Reference proteome</keyword>
<dbReference type="AlphaFoldDB" id="A0A841T7Z3"/>
<dbReference type="PROSITE" id="PS50928">
    <property type="entry name" value="ABC_TM1"/>
    <property type="match status" value="1"/>
</dbReference>
<comment type="similarity">
    <text evidence="7">Belongs to the binding-protein-dependent transport system permease family.</text>
</comment>
<protein>
    <submittedName>
        <fullName evidence="9">Carbohydrate ABC transporter permease</fullName>
    </submittedName>
</protein>
<evidence type="ECO:0000313" key="9">
    <source>
        <dbReference type="EMBL" id="MBB6637291.1"/>
    </source>
</evidence>